<gene>
    <name evidence="1" type="ordered locus">Bcav_3197</name>
</gene>
<dbReference type="Pfam" id="PF02575">
    <property type="entry name" value="YbaB_DNA_bd"/>
    <property type="match status" value="1"/>
</dbReference>
<dbReference type="HOGENOM" id="CLU_1861278_0_0_11"/>
<dbReference type="Gene3D" id="3.30.1310.10">
    <property type="entry name" value="Nucleoid-associated protein YbaB-like domain"/>
    <property type="match status" value="1"/>
</dbReference>
<dbReference type="SUPFAM" id="SSF82607">
    <property type="entry name" value="YbaB-like"/>
    <property type="match status" value="1"/>
</dbReference>
<dbReference type="OrthoDB" id="9908224at2"/>
<evidence type="ECO:0008006" key="3">
    <source>
        <dbReference type="Google" id="ProtNLM"/>
    </source>
</evidence>
<keyword evidence="2" id="KW-1185">Reference proteome</keyword>
<dbReference type="InterPro" id="IPR004401">
    <property type="entry name" value="YbaB/EbfC"/>
</dbReference>
<reference evidence="1 2" key="1">
    <citation type="journal article" date="2009" name="Stand. Genomic Sci.">
        <title>Complete genome sequence of Beutenbergia cavernae type strain (HKI 0122).</title>
        <authorList>
            <person name="Land M."/>
            <person name="Pukall R."/>
            <person name="Abt B."/>
            <person name="Goker M."/>
            <person name="Rohde M."/>
            <person name="Glavina Del Rio T."/>
            <person name="Tice H."/>
            <person name="Copeland A."/>
            <person name="Cheng J.F."/>
            <person name="Lucas S."/>
            <person name="Chen F."/>
            <person name="Nolan M."/>
            <person name="Bruce D."/>
            <person name="Goodwin L."/>
            <person name="Pitluck S."/>
            <person name="Ivanova N."/>
            <person name="Mavromatis K."/>
            <person name="Ovchinnikova G."/>
            <person name="Pati A."/>
            <person name="Chen A."/>
            <person name="Palaniappan K."/>
            <person name="Hauser L."/>
            <person name="Chang Y.J."/>
            <person name="Jefferies C.C."/>
            <person name="Saunders E."/>
            <person name="Brettin T."/>
            <person name="Detter J.C."/>
            <person name="Han C."/>
            <person name="Chain P."/>
            <person name="Bristow J."/>
            <person name="Eisen J.A."/>
            <person name="Markowitz V."/>
            <person name="Hugenholtz P."/>
            <person name="Kyrpides N.C."/>
            <person name="Klenk H.P."/>
            <person name="Lapidus A."/>
        </authorList>
    </citation>
    <scope>NUCLEOTIDE SEQUENCE [LARGE SCALE GENOMIC DNA]</scope>
    <source>
        <strain evidence="2">ATCC BAA-8 / DSM 12333 / NBRC 16432</strain>
    </source>
</reference>
<dbReference type="KEGG" id="bcv:Bcav_3197"/>
<organism evidence="1 2">
    <name type="scientific">Beutenbergia cavernae (strain ATCC BAA-8 / DSM 12333 / CCUG 43141 / JCM 11478 / NBRC 16432 / NCIMB 13614 / HKI 0122)</name>
    <dbReference type="NCBI Taxonomy" id="471853"/>
    <lineage>
        <taxon>Bacteria</taxon>
        <taxon>Bacillati</taxon>
        <taxon>Actinomycetota</taxon>
        <taxon>Actinomycetes</taxon>
        <taxon>Micrococcales</taxon>
        <taxon>Beutenbergiaceae</taxon>
        <taxon>Beutenbergia</taxon>
    </lineage>
</organism>
<protein>
    <recommendedName>
        <fullName evidence="3">YbaB/EbfC DNA-binding family protein</fullName>
    </recommendedName>
</protein>
<dbReference type="InterPro" id="IPR036894">
    <property type="entry name" value="YbaB-like_sf"/>
</dbReference>
<dbReference type="EMBL" id="CP001618">
    <property type="protein sequence ID" value="ACQ81441.1"/>
    <property type="molecule type" value="Genomic_DNA"/>
</dbReference>
<dbReference type="STRING" id="471853.Bcav_3197"/>
<accession>C5C0P5</accession>
<sequence length="137" mass="14887">MSAAPPAGSWRDGYEASLAHIEALADISRRRVTAIDRVQAELERTVVEGWSPRRDVRVELDSAGLIRDVEFTEAAPASSPLALGRSVGAAHAAALAELQRRVDALAERELDEGDPLRASLVTTYRDTVGRRLAELEQ</sequence>
<dbReference type="AlphaFoldDB" id="C5C0P5"/>
<dbReference type="RefSeq" id="WP_015883681.1">
    <property type="nucleotide sequence ID" value="NC_012669.1"/>
</dbReference>
<evidence type="ECO:0000313" key="1">
    <source>
        <dbReference type="EMBL" id="ACQ81441.1"/>
    </source>
</evidence>
<evidence type="ECO:0000313" key="2">
    <source>
        <dbReference type="Proteomes" id="UP000007962"/>
    </source>
</evidence>
<proteinExistence type="predicted"/>
<name>C5C0P5_BEUC1</name>
<dbReference type="Proteomes" id="UP000007962">
    <property type="component" value="Chromosome"/>
</dbReference>